<dbReference type="AlphaFoldDB" id="A0A3M7T8D4"/>
<protein>
    <submittedName>
        <fullName evidence="1">Uncharacterized protein</fullName>
    </submittedName>
</protein>
<sequence>MKDISIPLLFFFNNFSTRMPKGYLGIRRITYNTTAEESWLIIFQIKTIIIKLIKNSISIEIICALKCTFIRLMIYQDSCSLEFISVVSIIIL</sequence>
<evidence type="ECO:0000313" key="1">
    <source>
        <dbReference type="EMBL" id="RNA44334.1"/>
    </source>
</evidence>
<evidence type="ECO:0000313" key="2">
    <source>
        <dbReference type="Proteomes" id="UP000276133"/>
    </source>
</evidence>
<accession>A0A3M7T8D4</accession>
<organism evidence="1 2">
    <name type="scientific">Brachionus plicatilis</name>
    <name type="common">Marine rotifer</name>
    <name type="synonym">Brachionus muelleri</name>
    <dbReference type="NCBI Taxonomy" id="10195"/>
    <lineage>
        <taxon>Eukaryota</taxon>
        <taxon>Metazoa</taxon>
        <taxon>Spiralia</taxon>
        <taxon>Gnathifera</taxon>
        <taxon>Rotifera</taxon>
        <taxon>Eurotatoria</taxon>
        <taxon>Monogononta</taxon>
        <taxon>Pseudotrocha</taxon>
        <taxon>Ploima</taxon>
        <taxon>Brachionidae</taxon>
        <taxon>Brachionus</taxon>
    </lineage>
</organism>
<keyword evidence="2" id="KW-1185">Reference proteome</keyword>
<gene>
    <name evidence="1" type="ORF">BpHYR1_026887</name>
</gene>
<reference evidence="1 2" key="1">
    <citation type="journal article" date="2018" name="Sci. Rep.">
        <title>Genomic signatures of local adaptation to the degree of environmental predictability in rotifers.</title>
        <authorList>
            <person name="Franch-Gras L."/>
            <person name="Hahn C."/>
            <person name="Garcia-Roger E.M."/>
            <person name="Carmona M.J."/>
            <person name="Serra M."/>
            <person name="Gomez A."/>
        </authorList>
    </citation>
    <scope>NUCLEOTIDE SEQUENCE [LARGE SCALE GENOMIC DNA]</scope>
    <source>
        <strain evidence="1">HYR1</strain>
    </source>
</reference>
<comment type="caution">
    <text evidence="1">The sequence shown here is derived from an EMBL/GenBank/DDBJ whole genome shotgun (WGS) entry which is preliminary data.</text>
</comment>
<dbReference type="Proteomes" id="UP000276133">
    <property type="component" value="Unassembled WGS sequence"/>
</dbReference>
<dbReference type="EMBL" id="REGN01000120">
    <property type="protein sequence ID" value="RNA44334.1"/>
    <property type="molecule type" value="Genomic_DNA"/>
</dbReference>
<proteinExistence type="predicted"/>
<name>A0A3M7T8D4_BRAPC</name>